<dbReference type="AlphaFoldDB" id="A0AAE1NZ50"/>
<name>A0AAE1NZ50_9EUCA</name>
<accession>A0AAE1NZ50</accession>
<evidence type="ECO:0000313" key="3">
    <source>
        <dbReference type="Proteomes" id="UP001292094"/>
    </source>
</evidence>
<reference evidence="2" key="1">
    <citation type="submission" date="2023-11" db="EMBL/GenBank/DDBJ databases">
        <title>Genome assemblies of two species of porcelain crab, Petrolisthes cinctipes and Petrolisthes manimaculis (Anomura: Porcellanidae).</title>
        <authorList>
            <person name="Angst P."/>
        </authorList>
    </citation>
    <scope>NUCLEOTIDE SEQUENCE</scope>
    <source>
        <strain evidence="2">PB745_02</strain>
        <tissue evidence="2">Gill</tissue>
    </source>
</reference>
<proteinExistence type="predicted"/>
<comment type="caution">
    <text evidence="2">The sequence shown here is derived from an EMBL/GenBank/DDBJ whole genome shotgun (WGS) entry which is preliminary data.</text>
</comment>
<evidence type="ECO:0000256" key="1">
    <source>
        <dbReference type="SAM" id="MobiDB-lite"/>
    </source>
</evidence>
<gene>
    <name evidence="2" type="ORF">Pmani_028622</name>
</gene>
<evidence type="ECO:0000313" key="2">
    <source>
        <dbReference type="EMBL" id="KAK4299070.1"/>
    </source>
</evidence>
<sequence>MRRSLSKSAESQEEGKTRTAPADIIFHMQQNQQKLSLVSWTVQPLNEMSRNLDATPSSLSWTEGCRR</sequence>
<dbReference type="EMBL" id="JAWZYT010003306">
    <property type="protein sequence ID" value="KAK4299070.1"/>
    <property type="molecule type" value="Genomic_DNA"/>
</dbReference>
<keyword evidence="3" id="KW-1185">Reference proteome</keyword>
<dbReference type="Proteomes" id="UP001292094">
    <property type="component" value="Unassembled WGS sequence"/>
</dbReference>
<feature type="region of interest" description="Disordered" evidence="1">
    <location>
        <begin position="1"/>
        <end position="21"/>
    </location>
</feature>
<organism evidence="2 3">
    <name type="scientific">Petrolisthes manimaculis</name>
    <dbReference type="NCBI Taxonomy" id="1843537"/>
    <lineage>
        <taxon>Eukaryota</taxon>
        <taxon>Metazoa</taxon>
        <taxon>Ecdysozoa</taxon>
        <taxon>Arthropoda</taxon>
        <taxon>Crustacea</taxon>
        <taxon>Multicrustacea</taxon>
        <taxon>Malacostraca</taxon>
        <taxon>Eumalacostraca</taxon>
        <taxon>Eucarida</taxon>
        <taxon>Decapoda</taxon>
        <taxon>Pleocyemata</taxon>
        <taxon>Anomura</taxon>
        <taxon>Galatheoidea</taxon>
        <taxon>Porcellanidae</taxon>
        <taxon>Petrolisthes</taxon>
    </lineage>
</organism>
<protein>
    <submittedName>
        <fullName evidence="2">Uncharacterized protein</fullName>
    </submittedName>
</protein>